<dbReference type="PANTHER" id="PTHR36442:SF1">
    <property type="entry name" value="CYCLIC-DI-AMP PHOSPHODIESTERASE PGPH"/>
    <property type="match status" value="1"/>
</dbReference>
<reference evidence="4 5" key="1">
    <citation type="submission" date="2019-02" db="EMBL/GenBank/DDBJ databases">
        <title>Deep-cultivation of Planctomycetes and their phenomic and genomic characterization uncovers novel biology.</title>
        <authorList>
            <person name="Wiegand S."/>
            <person name="Jogler M."/>
            <person name="Boedeker C."/>
            <person name="Pinto D."/>
            <person name="Vollmers J."/>
            <person name="Rivas-Marin E."/>
            <person name="Kohn T."/>
            <person name="Peeters S.H."/>
            <person name="Heuer A."/>
            <person name="Rast P."/>
            <person name="Oberbeckmann S."/>
            <person name="Bunk B."/>
            <person name="Jeske O."/>
            <person name="Meyerdierks A."/>
            <person name="Storesund J.E."/>
            <person name="Kallscheuer N."/>
            <person name="Luecker S."/>
            <person name="Lage O.M."/>
            <person name="Pohl T."/>
            <person name="Merkel B.J."/>
            <person name="Hornburger P."/>
            <person name="Mueller R.-W."/>
            <person name="Bruemmer F."/>
            <person name="Labrenz M."/>
            <person name="Spormann A.M."/>
            <person name="Op den Camp H."/>
            <person name="Overmann J."/>
            <person name="Amann R."/>
            <person name="Jetten M.S.M."/>
            <person name="Mascher T."/>
            <person name="Medema M.H."/>
            <person name="Devos D.P."/>
            <person name="Kaster A.-K."/>
            <person name="Ovreas L."/>
            <person name="Rohde M."/>
            <person name="Galperin M.Y."/>
            <person name="Jogler C."/>
        </authorList>
    </citation>
    <scope>NUCLEOTIDE SEQUENCE [LARGE SCALE GENOMIC DNA]</scope>
    <source>
        <strain evidence="4 5">Pan216</strain>
    </source>
</reference>
<dbReference type="NCBIfam" id="TIGR00277">
    <property type="entry name" value="HDIG"/>
    <property type="match status" value="1"/>
</dbReference>
<dbReference type="SUPFAM" id="SSF109604">
    <property type="entry name" value="HD-domain/PDEase-like"/>
    <property type="match status" value="1"/>
</dbReference>
<dbReference type="SMART" id="SM00471">
    <property type="entry name" value="HDc"/>
    <property type="match status" value="1"/>
</dbReference>
<dbReference type="InterPro" id="IPR003607">
    <property type="entry name" value="HD/PDEase_dom"/>
</dbReference>
<dbReference type="KEGG" id="knv:Pan216_40630"/>
<keyword evidence="2" id="KW-0812">Transmembrane</keyword>
<feature type="region of interest" description="Disordered" evidence="1">
    <location>
        <begin position="1"/>
        <end position="29"/>
    </location>
</feature>
<feature type="transmembrane region" description="Helical" evidence="2">
    <location>
        <begin position="323"/>
        <end position="345"/>
    </location>
</feature>
<evidence type="ECO:0000313" key="4">
    <source>
        <dbReference type="EMBL" id="QDU63188.1"/>
    </source>
</evidence>
<dbReference type="EMBL" id="CP036279">
    <property type="protein sequence ID" value="QDU63188.1"/>
    <property type="molecule type" value="Genomic_DNA"/>
</dbReference>
<name>A0A518B887_9BACT</name>
<feature type="transmembrane region" description="Helical" evidence="2">
    <location>
        <begin position="451"/>
        <end position="470"/>
    </location>
</feature>
<protein>
    <recommendedName>
        <fullName evidence="3">HD/PDEase domain-containing protein</fullName>
    </recommendedName>
</protein>
<accession>A0A518B887</accession>
<dbReference type="Pfam" id="PF01966">
    <property type="entry name" value="HD"/>
    <property type="match status" value="1"/>
</dbReference>
<sequence length="753" mass="83907">MLGRLFSFGRKRRPTSRGESSRLKKTNSRPERGLSKYLLQLLIGALTVVGTSVLVSYGGIPFPFRAGDRAEREIRLKTGLKIANETKTRNEREAAASETALEFILNPTPYIDLKEELFELLDAVASQSDYEKLGAERSEWNLGLDQFKSLRTLVPDRHALFNVEMKLDKVFEPFLSEGVLDETTLPPEGKRNATVISVHRFSVDNSERTSFINRKDVLKQEWIKPDGRLHKLLEEEWPSDNGDIADTLFNLIVPTLNANLVYDAARTDDAAKRAREGVPEVLDEYPKGYLVVPQGATINDVQLRFLRAEHVEFMRTTSIYRKALHFLGQILIVLALVVTTAFYLWSYEERIIREPSRLALLCGLFMSTVLFARLLSTAPYEGEILPIAVTSLLLAIAYNRGLALVVGFSLSLLVSVTVSHPMTQFVVMVGGTSAGILALDSVRSRTKLIKVGFIAGISYALLSVSMDLLVNQPWPLMLEDAARRFGCGLIAGFLMTGSLPFIESVFGIVTDISLIELADTSHPLLQQLVQRAPGTYNHSVTVSIIAETAAKKIGCNSLLVRVGAMFHDVGKMLKPQYFIENKQADERNRHDQLAPAMSTLIIIGHVKDGADLGRQHHLPQPILDMIEQHHGTTLVDYFYHEATREMQASDTADETVEESSFRYPGPKPQHKEAAVLMLSDCVESASRALSEPTPARIEKLVHSLALKRLLDGQLSESGLTLEEVKMIEDSLTKSLIAVYHGRIKYPDRDRNAS</sequence>
<dbReference type="Gene3D" id="1.10.3210.10">
    <property type="entry name" value="Hypothetical protein af1432"/>
    <property type="match status" value="1"/>
</dbReference>
<feature type="transmembrane region" description="Helical" evidence="2">
    <location>
        <begin position="482"/>
        <end position="502"/>
    </location>
</feature>
<dbReference type="AlphaFoldDB" id="A0A518B887"/>
<gene>
    <name evidence="4" type="ORF">Pan216_40630</name>
</gene>
<keyword evidence="5" id="KW-1185">Reference proteome</keyword>
<dbReference type="InterPro" id="IPR006675">
    <property type="entry name" value="HDIG_dom"/>
</dbReference>
<dbReference type="InterPro" id="IPR006674">
    <property type="entry name" value="HD_domain"/>
</dbReference>
<keyword evidence="2" id="KW-1133">Transmembrane helix</keyword>
<dbReference type="Proteomes" id="UP000317093">
    <property type="component" value="Chromosome"/>
</dbReference>
<dbReference type="InterPro" id="IPR011624">
    <property type="entry name" value="Metal-dep_PHydrolase_7TM_extra"/>
</dbReference>
<evidence type="ECO:0000256" key="1">
    <source>
        <dbReference type="SAM" id="MobiDB-lite"/>
    </source>
</evidence>
<dbReference type="CDD" id="cd00077">
    <property type="entry name" value="HDc"/>
    <property type="match status" value="1"/>
</dbReference>
<dbReference type="InterPro" id="IPR052722">
    <property type="entry name" value="PgpH_phosphodiesterase"/>
</dbReference>
<feature type="transmembrane region" description="Helical" evidence="2">
    <location>
        <begin position="357"/>
        <end position="375"/>
    </location>
</feature>
<evidence type="ECO:0000259" key="3">
    <source>
        <dbReference type="SMART" id="SM00471"/>
    </source>
</evidence>
<proteinExistence type="predicted"/>
<dbReference type="OrthoDB" id="9806952at2"/>
<dbReference type="InterPro" id="IPR011621">
    <property type="entry name" value="Metal-dep_PHydrolase_7TM_intra"/>
</dbReference>
<feature type="transmembrane region" description="Helical" evidence="2">
    <location>
        <begin position="387"/>
        <end position="410"/>
    </location>
</feature>
<evidence type="ECO:0000256" key="2">
    <source>
        <dbReference type="SAM" id="Phobius"/>
    </source>
</evidence>
<keyword evidence="2" id="KW-0472">Membrane</keyword>
<feature type="domain" description="HD/PDEase" evidence="3">
    <location>
        <begin position="531"/>
        <end position="694"/>
    </location>
</feature>
<dbReference type="Pfam" id="PF07697">
    <property type="entry name" value="7TMR-HDED"/>
    <property type="match status" value="1"/>
</dbReference>
<dbReference type="RefSeq" id="WP_145260460.1">
    <property type="nucleotide sequence ID" value="NZ_CP036279.1"/>
</dbReference>
<dbReference type="PANTHER" id="PTHR36442">
    <property type="entry name" value="CYCLIC-DI-AMP PHOSPHODIESTERASE PGPH"/>
    <property type="match status" value="1"/>
</dbReference>
<evidence type="ECO:0000313" key="5">
    <source>
        <dbReference type="Proteomes" id="UP000317093"/>
    </source>
</evidence>
<feature type="transmembrane region" description="Helical" evidence="2">
    <location>
        <begin position="37"/>
        <end position="60"/>
    </location>
</feature>
<organism evidence="4 5">
    <name type="scientific">Kolteria novifilia</name>
    <dbReference type="NCBI Taxonomy" id="2527975"/>
    <lineage>
        <taxon>Bacteria</taxon>
        <taxon>Pseudomonadati</taxon>
        <taxon>Planctomycetota</taxon>
        <taxon>Planctomycetia</taxon>
        <taxon>Kolteriales</taxon>
        <taxon>Kolteriaceae</taxon>
        <taxon>Kolteria</taxon>
    </lineage>
</organism>
<dbReference type="Pfam" id="PF07698">
    <property type="entry name" value="7TM-7TMR_HD"/>
    <property type="match status" value="1"/>
</dbReference>